<feature type="transmembrane region" description="Helical" evidence="4">
    <location>
        <begin position="217"/>
        <end position="237"/>
    </location>
</feature>
<dbReference type="Gene3D" id="1.20.1250.20">
    <property type="entry name" value="MFS general substrate transporter like domains"/>
    <property type="match status" value="2"/>
</dbReference>
<organism evidence="5 6">
    <name type="scientific">Akanthomyces lecanii RCEF 1005</name>
    <dbReference type="NCBI Taxonomy" id="1081108"/>
    <lineage>
        <taxon>Eukaryota</taxon>
        <taxon>Fungi</taxon>
        <taxon>Dikarya</taxon>
        <taxon>Ascomycota</taxon>
        <taxon>Pezizomycotina</taxon>
        <taxon>Sordariomycetes</taxon>
        <taxon>Hypocreomycetidae</taxon>
        <taxon>Hypocreales</taxon>
        <taxon>Cordycipitaceae</taxon>
        <taxon>Akanthomyces</taxon>
        <taxon>Cordyceps confragosa</taxon>
    </lineage>
</organism>
<feature type="transmembrane region" description="Helical" evidence="4">
    <location>
        <begin position="88"/>
        <end position="108"/>
    </location>
</feature>
<sequence length="508" mass="54074">MSRSSIELRPTTPFGGETSRGAFRTSATALARAGKPPGQSQQQEKDDSRATTRPPSPMEEEEGSGGEEDGAQGRHEFSLPPTDSGKDAWMFLLSSFMMEAFVWGFPFAFGVFQNYYSTHEPFAGSSQIAVIGTCAMGIMYLDLPLIIALLRLYPRQARYSPAIGITLMCAALGLSSLSQTTTHLIVTQGILYAVGGSIAYCPCILYMDEWFVQRKGLAYGIMWSGTGLGGITMPLLLEFLLGRYGFRTTLRIWSAALFVATLPLVYFMKPRLPPSAARVSPLKLGFVFSRTFALYQVTNIVEALGYFLPGIYLPSYARVTLGAGPFPSALTLLVLNVATVVGCVAMGWLTDRLHVTTCILVSTAGTAVGTFVLWGLGQNLATLYAFCALYGMFAGAYTSTWPGIMRQVTTVPPERGDDGSSSSGSGSSGGGGRVFDPIMVCGFLALGRGIGNVVSGPLSEALIANMPWKGDAAAGYGSGYGTLIVFTGTTAVVGGGSYLFRRVGWMPA</sequence>
<dbReference type="PANTHER" id="PTHR11360">
    <property type="entry name" value="MONOCARBOXYLATE TRANSPORTER"/>
    <property type="match status" value="1"/>
</dbReference>
<feature type="transmembrane region" description="Helical" evidence="4">
    <location>
        <begin position="249"/>
        <end position="267"/>
    </location>
</feature>
<dbReference type="GO" id="GO:0016020">
    <property type="term" value="C:membrane"/>
    <property type="evidence" value="ECO:0007669"/>
    <property type="project" value="UniProtKB-SubCell"/>
</dbReference>
<feature type="region of interest" description="Disordered" evidence="3">
    <location>
        <begin position="1"/>
        <end position="81"/>
    </location>
</feature>
<dbReference type="Pfam" id="PF07690">
    <property type="entry name" value="MFS_1"/>
    <property type="match status" value="1"/>
</dbReference>
<dbReference type="Proteomes" id="UP000076881">
    <property type="component" value="Unassembled WGS sequence"/>
</dbReference>
<dbReference type="OrthoDB" id="2213137at2759"/>
<comment type="similarity">
    <text evidence="2">Belongs to the major facilitator superfamily. Monocarboxylate porter (TC 2.A.1.13) family.</text>
</comment>
<dbReference type="SUPFAM" id="SSF103473">
    <property type="entry name" value="MFS general substrate transporter"/>
    <property type="match status" value="1"/>
</dbReference>
<dbReference type="PANTHER" id="PTHR11360:SF287">
    <property type="entry name" value="MFS MONOCARBOXYLATE TRANSPORTER"/>
    <property type="match status" value="1"/>
</dbReference>
<gene>
    <name evidence="5" type="ORF">LEL_05381</name>
</gene>
<dbReference type="InterPro" id="IPR050327">
    <property type="entry name" value="Proton-linked_MCT"/>
</dbReference>
<accession>A0A162KQV7</accession>
<evidence type="ECO:0000313" key="5">
    <source>
        <dbReference type="EMBL" id="OAA78558.1"/>
    </source>
</evidence>
<comment type="subcellular location">
    <subcellularLocation>
        <location evidence="1">Membrane</location>
        <topology evidence="1">Multi-pass membrane protein</topology>
    </subcellularLocation>
</comment>
<dbReference type="EMBL" id="AZHF01000003">
    <property type="protein sequence ID" value="OAA78558.1"/>
    <property type="molecule type" value="Genomic_DNA"/>
</dbReference>
<evidence type="ECO:0000256" key="1">
    <source>
        <dbReference type="ARBA" id="ARBA00004141"/>
    </source>
</evidence>
<evidence type="ECO:0000256" key="2">
    <source>
        <dbReference type="ARBA" id="ARBA00006727"/>
    </source>
</evidence>
<feature type="transmembrane region" description="Helical" evidence="4">
    <location>
        <begin position="328"/>
        <end position="348"/>
    </location>
</feature>
<proteinExistence type="inferred from homology"/>
<reference evidence="5 6" key="1">
    <citation type="journal article" date="2016" name="Genome Biol. Evol.">
        <title>Divergent and convergent evolution of fungal pathogenicity.</title>
        <authorList>
            <person name="Shang Y."/>
            <person name="Xiao G."/>
            <person name="Zheng P."/>
            <person name="Cen K."/>
            <person name="Zhan S."/>
            <person name="Wang C."/>
        </authorList>
    </citation>
    <scope>NUCLEOTIDE SEQUENCE [LARGE SCALE GENOMIC DNA]</scope>
    <source>
        <strain evidence="5 6">RCEF 1005</strain>
    </source>
</reference>
<feature type="region of interest" description="Disordered" evidence="3">
    <location>
        <begin position="409"/>
        <end position="431"/>
    </location>
</feature>
<feature type="transmembrane region" description="Helical" evidence="4">
    <location>
        <begin position="162"/>
        <end position="179"/>
    </location>
</feature>
<dbReference type="GO" id="GO:0022857">
    <property type="term" value="F:transmembrane transporter activity"/>
    <property type="evidence" value="ECO:0007669"/>
    <property type="project" value="InterPro"/>
</dbReference>
<keyword evidence="6" id="KW-1185">Reference proteome</keyword>
<keyword evidence="4" id="KW-0812">Transmembrane</keyword>
<dbReference type="AlphaFoldDB" id="A0A162KQV7"/>
<feature type="transmembrane region" description="Helical" evidence="4">
    <location>
        <begin position="355"/>
        <end position="374"/>
    </location>
</feature>
<evidence type="ECO:0000256" key="3">
    <source>
        <dbReference type="SAM" id="MobiDB-lite"/>
    </source>
</evidence>
<feature type="compositionally biased region" description="Acidic residues" evidence="3">
    <location>
        <begin position="58"/>
        <end position="70"/>
    </location>
</feature>
<evidence type="ECO:0000256" key="4">
    <source>
        <dbReference type="SAM" id="Phobius"/>
    </source>
</evidence>
<protein>
    <submittedName>
        <fullName evidence="5">Major facilitator superfamily domain, general substrate transporter</fullName>
    </submittedName>
</protein>
<feature type="transmembrane region" description="Helical" evidence="4">
    <location>
        <begin position="128"/>
        <end position="150"/>
    </location>
</feature>
<dbReference type="InterPro" id="IPR011701">
    <property type="entry name" value="MFS"/>
</dbReference>
<keyword evidence="4" id="KW-1133">Transmembrane helix</keyword>
<dbReference type="InterPro" id="IPR036259">
    <property type="entry name" value="MFS_trans_sf"/>
</dbReference>
<comment type="caution">
    <text evidence="5">The sequence shown here is derived from an EMBL/GenBank/DDBJ whole genome shotgun (WGS) entry which is preliminary data.</text>
</comment>
<evidence type="ECO:0000313" key="6">
    <source>
        <dbReference type="Proteomes" id="UP000076881"/>
    </source>
</evidence>
<feature type="transmembrane region" description="Helical" evidence="4">
    <location>
        <begin position="185"/>
        <end position="205"/>
    </location>
</feature>
<feature type="transmembrane region" description="Helical" evidence="4">
    <location>
        <begin position="380"/>
        <end position="397"/>
    </location>
</feature>
<name>A0A162KQV7_CORDF</name>
<keyword evidence="4" id="KW-0472">Membrane</keyword>